<dbReference type="Proteomes" id="UP001055072">
    <property type="component" value="Unassembled WGS sequence"/>
</dbReference>
<reference evidence="1" key="1">
    <citation type="journal article" date="2021" name="Environ. Microbiol.">
        <title>Gene family expansions and transcriptome signatures uncover fungal adaptations to wood decay.</title>
        <authorList>
            <person name="Hage H."/>
            <person name="Miyauchi S."/>
            <person name="Viragh M."/>
            <person name="Drula E."/>
            <person name="Min B."/>
            <person name="Chaduli D."/>
            <person name="Navarro D."/>
            <person name="Favel A."/>
            <person name="Norest M."/>
            <person name="Lesage-Meessen L."/>
            <person name="Balint B."/>
            <person name="Merenyi Z."/>
            <person name="de Eugenio L."/>
            <person name="Morin E."/>
            <person name="Martinez A.T."/>
            <person name="Baldrian P."/>
            <person name="Stursova M."/>
            <person name="Martinez M.J."/>
            <person name="Novotny C."/>
            <person name="Magnuson J.K."/>
            <person name="Spatafora J.W."/>
            <person name="Maurice S."/>
            <person name="Pangilinan J."/>
            <person name="Andreopoulos W."/>
            <person name="LaButti K."/>
            <person name="Hundley H."/>
            <person name="Na H."/>
            <person name="Kuo A."/>
            <person name="Barry K."/>
            <person name="Lipzen A."/>
            <person name="Henrissat B."/>
            <person name="Riley R."/>
            <person name="Ahrendt S."/>
            <person name="Nagy L.G."/>
            <person name="Grigoriev I.V."/>
            <person name="Martin F."/>
            <person name="Rosso M.N."/>
        </authorList>
    </citation>
    <scope>NUCLEOTIDE SEQUENCE</scope>
    <source>
        <strain evidence="1">CBS 384.51</strain>
    </source>
</reference>
<dbReference type="EMBL" id="MU274949">
    <property type="protein sequence ID" value="KAI0084018.1"/>
    <property type="molecule type" value="Genomic_DNA"/>
</dbReference>
<gene>
    <name evidence="1" type="ORF">BDY19DRAFT_974726</name>
</gene>
<comment type="caution">
    <text evidence="1">The sequence shown here is derived from an EMBL/GenBank/DDBJ whole genome shotgun (WGS) entry which is preliminary data.</text>
</comment>
<evidence type="ECO:0000313" key="2">
    <source>
        <dbReference type="Proteomes" id="UP001055072"/>
    </source>
</evidence>
<accession>A0ACB8TPS0</accession>
<name>A0ACB8TPS0_9APHY</name>
<keyword evidence="2" id="KW-1185">Reference proteome</keyword>
<sequence>MHLRTECETRLVSVHPTPVIFYRGPIPTKNPILAHTGGRCSSFLSSPLQVCWTRSKANSV</sequence>
<organism evidence="1 2">
    <name type="scientific">Irpex rosettiformis</name>
    <dbReference type="NCBI Taxonomy" id="378272"/>
    <lineage>
        <taxon>Eukaryota</taxon>
        <taxon>Fungi</taxon>
        <taxon>Dikarya</taxon>
        <taxon>Basidiomycota</taxon>
        <taxon>Agaricomycotina</taxon>
        <taxon>Agaricomycetes</taxon>
        <taxon>Polyporales</taxon>
        <taxon>Irpicaceae</taxon>
        <taxon>Irpex</taxon>
    </lineage>
</organism>
<protein>
    <submittedName>
        <fullName evidence="1">Uncharacterized protein</fullName>
    </submittedName>
</protein>
<proteinExistence type="predicted"/>
<evidence type="ECO:0000313" key="1">
    <source>
        <dbReference type="EMBL" id="KAI0084018.1"/>
    </source>
</evidence>